<evidence type="ECO:0000313" key="4">
    <source>
        <dbReference type="Proteomes" id="UP000035199"/>
    </source>
</evidence>
<sequence length="236" mass="25128">MASAWRVTPMRILAIDSATTELIVGVVDDGEPVSETVIADSARAHNEILVPTIKDNLVHAGIDFADLDGVVVGCGPGPYTGLRVGIATAAAIADARRIPLFQVCTHDAIAWQLTTDHPQLEEHEIVVATDARRKEVYWARYKGGNRIAGPDVCRPDALGAEAAAISYPTHLQLPEHLSALPCYPTTLSGAALVAVANLDQPVTTVKPLYLRRPDAKEPAARPKSPAIPDINVTDVV</sequence>
<dbReference type="NCBIfam" id="TIGR03725">
    <property type="entry name" value="T6A_YeaZ"/>
    <property type="match status" value="1"/>
</dbReference>
<reference evidence="3 4" key="1">
    <citation type="journal article" date="2015" name="Genome Announc.">
        <title>Complete Genome Sequence of the Type Strain Corynebacterium mustelae DSM 45274, Isolated from Various Tissues of a Male Ferret with Lethal Sepsis.</title>
        <authorList>
            <person name="Ruckert C."/>
            <person name="Eimer J."/>
            <person name="Winkler A."/>
            <person name="Tauch A."/>
        </authorList>
    </citation>
    <scope>NUCLEOTIDE SEQUENCE [LARGE SCALE GENOMIC DNA]</scope>
    <source>
        <strain evidence="3 4">DSM 45274</strain>
    </source>
</reference>
<evidence type="ECO:0000259" key="2">
    <source>
        <dbReference type="Pfam" id="PF00814"/>
    </source>
</evidence>
<evidence type="ECO:0000256" key="1">
    <source>
        <dbReference type="SAM" id="MobiDB-lite"/>
    </source>
</evidence>
<dbReference type="STRING" id="571915.CMUST_02800"/>
<proteinExistence type="predicted"/>
<dbReference type="PATRIC" id="fig|571915.4.peg.593"/>
<dbReference type="GO" id="GO:0005829">
    <property type="term" value="C:cytosol"/>
    <property type="evidence" value="ECO:0007669"/>
    <property type="project" value="TreeGrafter"/>
</dbReference>
<dbReference type="EC" id="3.4.-.-" evidence="3"/>
<dbReference type="AlphaFoldDB" id="A0A0G3GUS1"/>
<accession>A0A0G3GUS1</accession>
<dbReference type="EMBL" id="CP011542">
    <property type="protein sequence ID" value="AKK04904.1"/>
    <property type="molecule type" value="Genomic_DNA"/>
</dbReference>
<gene>
    <name evidence="3" type="ORF">CMUST_02800</name>
</gene>
<dbReference type="GO" id="GO:0016787">
    <property type="term" value="F:hydrolase activity"/>
    <property type="evidence" value="ECO:0007669"/>
    <property type="project" value="UniProtKB-KW"/>
</dbReference>
<dbReference type="Pfam" id="PF00814">
    <property type="entry name" value="TsaD"/>
    <property type="match status" value="1"/>
</dbReference>
<dbReference type="InterPro" id="IPR022496">
    <property type="entry name" value="T6A_TsaB"/>
</dbReference>
<dbReference type="PANTHER" id="PTHR11735:SF11">
    <property type="entry name" value="TRNA THREONYLCARBAMOYLADENOSINE BIOSYNTHESIS PROTEIN TSAB"/>
    <property type="match status" value="1"/>
</dbReference>
<keyword evidence="3" id="KW-0378">Hydrolase</keyword>
<dbReference type="GO" id="GO:0002949">
    <property type="term" value="P:tRNA threonylcarbamoyladenosine modification"/>
    <property type="evidence" value="ECO:0007669"/>
    <property type="project" value="InterPro"/>
</dbReference>
<dbReference type="PANTHER" id="PTHR11735">
    <property type="entry name" value="TRNA N6-ADENOSINE THREONYLCARBAMOYLTRANSFERASE"/>
    <property type="match status" value="1"/>
</dbReference>
<protein>
    <submittedName>
        <fullName evidence="3">tRNA threonylcarbamoyl adenosine modification protein</fullName>
        <ecNumber evidence="3">3.4.-.-</ecNumber>
    </submittedName>
</protein>
<reference evidence="4" key="2">
    <citation type="submission" date="2015-05" db="EMBL/GenBank/DDBJ databases">
        <title>Complete genome sequence of Corynebacterium mustelae DSM 45274, isolated from various tissues of a male ferret with lethal sepsis.</title>
        <authorList>
            <person name="Ruckert C."/>
            <person name="Albersmeier A."/>
            <person name="Winkler A."/>
            <person name="Tauch A."/>
        </authorList>
    </citation>
    <scope>NUCLEOTIDE SEQUENCE [LARGE SCALE GENOMIC DNA]</scope>
    <source>
        <strain evidence="4">DSM 45274</strain>
    </source>
</reference>
<dbReference type="Gene3D" id="3.30.420.40">
    <property type="match status" value="1"/>
</dbReference>
<evidence type="ECO:0000313" key="3">
    <source>
        <dbReference type="EMBL" id="AKK04904.1"/>
    </source>
</evidence>
<dbReference type="Proteomes" id="UP000035199">
    <property type="component" value="Chromosome"/>
</dbReference>
<dbReference type="KEGG" id="cmv:CMUST_02800"/>
<keyword evidence="4" id="KW-1185">Reference proteome</keyword>
<feature type="domain" description="Gcp-like" evidence="2">
    <location>
        <begin position="41"/>
        <end position="158"/>
    </location>
</feature>
<feature type="region of interest" description="Disordered" evidence="1">
    <location>
        <begin position="213"/>
        <end position="236"/>
    </location>
</feature>
<dbReference type="InterPro" id="IPR000905">
    <property type="entry name" value="Gcp-like_dom"/>
</dbReference>
<organism evidence="3 4">
    <name type="scientific">Corynebacterium mustelae</name>
    <dbReference type="NCBI Taxonomy" id="571915"/>
    <lineage>
        <taxon>Bacteria</taxon>
        <taxon>Bacillati</taxon>
        <taxon>Actinomycetota</taxon>
        <taxon>Actinomycetes</taxon>
        <taxon>Mycobacteriales</taxon>
        <taxon>Corynebacteriaceae</taxon>
        <taxon>Corynebacterium</taxon>
    </lineage>
</organism>
<dbReference type="InterPro" id="IPR043129">
    <property type="entry name" value="ATPase_NBD"/>
</dbReference>
<dbReference type="SUPFAM" id="SSF53067">
    <property type="entry name" value="Actin-like ATPase domain"/>
    <property type="match status" value="2"/>
</dbReference>
<name>A0A0G3GUS1_9CORY</name>